<sequence length="101" mass="11655">MSKITIKRGELTPLTDEQKSRLKQLADMADSQINTSDTPELRLELWSKGERGKFYKPIKTATTVRIDSDVIYWLKSQGKGYQTRINAILRDAMLKDEKKHS</sequence>
<name>A0A7X5QP40_9GAMM</name>
<comment type="caution">
    <text evidence="1">The sequence shown here is derived from an EMBL/GenBank/DDBJ whole genome shotgun (WGS) entry which is preliminary data.</text>
</comment>
<evidence type="ECO:0000313" key="1">
    <source>
        <dbReference type="EMBL" id="NHB97915.1"/>
    </source>
</evidence>
<organism evidence="1 2">
    <name type="scientific">Photorhabdus stackebrandtii</name>
    <dbReference type="NCBI Taxonomy" id="1123042"/>
    <lineage>
        <taxon>Bacteria</taxon>
        <taxon>Pseudomonadati</taxon>
        <taxon>Pseudomonadota</taxon>
        <taxon>Gammaproteobacteria</taxon>
        <taxon>Enterobacterales</taxon>
        <taxon>Morganellaceae</taxon>
        <taxon>Photorhabdus</taxon>
    </lineage>
</organism>
<proteinExistence type="predicted"/>
<gene>
    <name evidence="1" type="ORF">C5470_16670</name>
</gene>
<dbReference type="Pfam" id="PF14384">
    <property type="entry name" value="BrnA_antitoxin"/>
    <property type="match status" value="1"/>
</dbReference>
<protein>
    <submittedName>
        <fullName evidence="1">Cytoplasmic protein</fullName>
    </submittedName>
</protein>
<dbReference type="Proteomes" id="UP000547931">
    <property type="component" value="Unassembled WGS sequence"/>
</dbReference>
<dbReference type="AlphaFoldDB" id="A0A7X5QP40"/>
<dbReference type="InterPro" id="IPR025528">
    <property type="entry name" value="BrnA_antitoxin"/>
</dbReference>
<evidence type="ECO:0000313" key="2">
    <source>
        <dbReference type="Proteomes" id="UP000547931"/>
    </source>
</evidence>
<dbReference type="RefSeq" id="WP_166290753.1">
    <property type="nucleotide sequence ID" value="NZ_CAWPIE010000023.1"/>
</dbReference>
<accession>A0A7X5QP40</accession>
<reference evidence="1 2" key="1">
    <citation type="submission" date="2018-02" db="EMBL/GenBank/DDBJ databases">
        <authorList>
            <person name="Machado R.A."/>
        </authorList>
    </citation>
    <scope>NUCLEOTIDE SEQUENCE [LARGE SCALE GENOMIC DNA]</scope>
    <source>
        <strain evidence="1 2">DSM 23271</strain>
    </source>
</reference>
<dbReference type="EMBL" id="PUJV01000023">
    <property type="protein sequence ID" value="NHB97915.1"/>
    <property type="molecule type" value="Genomic_DNA"/>
</dbReference>
<keyword evidence="2" id="KW-1185">Reference proteome</keyword>